<name>A0AAN6TXU0_9PEZI</name>
<evidence type="ECO:0000256" key="1">
    <source>
        <dbReference type="SAM" id="MobiDB-lite"/>
    </source>
</evidence>
<evidence type="ECO:0000313" key="2">
    <source>
        <dbReference type="EMBL" id="KAK4122688.1"/>
    </source>
</evidence>
<reference evidence="2" key="1">
    <citation type="journal article" date="2023" name="Mol. Phylogenet. Evol.">
        <title>Genome-scale phylogeny and comparative genomics of the fungal order Sordariales.</title>
        <authorList>
            <person name="Hensen N."/>
            <person name="Bonometti L."/>
            <person name="Westerberg I."/>
            <person name="Brannstrom I.O."/>
            <person name="Guillou S."/>
            <person name="Cros-Aarteil S."/>
            <person name="Calhoun S."/>
            <person name="Haridas S."/>
            <person name="Kuo A."/>
            <person name="Mondo S."/>
            <person name="Pangilinan J."/>
            <person name="Riley R."/>
            <person name="LaButti K."/>
            <person name="Andreopoulos B."/>
            <person name="Lipzen A."/>
            <person name="Chen C."/>
            <person name="Yan M."/>
            <person name="Daum C."/>
            <person name="Ng V."/>
            <person name="Clum A."/>
            <person name="Steindorff A."/>
            <person name="Ohm R.A."/>
            <person name="Martin F."/>
            <person name="Silar P."/>
            <person name="Natvig D.O."/>
            <person name="Lalanne C."/>
            <person name="Gautier V."/>
            <person name="Ament-Velasquez S.L."/>
            <person name="Kruys A."/>
            <person name="Hutchinson M.I."/>
            <person name="Powell A.J."/>
            <person name="Barry K."/>
            <person name="Miller A.N."/>
            <person name="Grigoriev I.V."/>
            <person name="Debuchy R."/>
            <person name="Gladieux P."/>
            <person name="Hiltunen Thoren M."/>
            <person name="Johannesson H."/>
        </authorList>
    </citation>
    <scope>NUCLEOTIDE SEQUENCE</scope>
    <source>
        <strain evidence="2">CBS 731.68</strain>
    </source>
</reference>
<accession>A0AAN6TXU0</accession>
<feature type="region of interest" description="Disordered" evidence="1">
    <location>
        <begin position="34"/>
        <end position="77"/>
    </location>
</feature>
<organism evidence="2 3">
    <name type="scientific">Parathielavia appendiculata</name>
    <dbReference type="NCBI Taxonomy" id="2587402"/>
    <lineage>
        <taxon>Eukaryota</taxon>
        <taxon>Fungi</taxon>
        <taxon>Dikarya</taxon>
        <taxon>Ascomycota</taxon>
        <taxon>Pezizomycotina</taxon>
        <taxon>Sordariomycetes</taxon>
        <taxon>Sordariomycetidae</taxon>
        <taxon>Sordariales</taxon>
        <taxon>Chaetomiaceae</taxon>
        <taxon>Parathielavia</taxon>
    </lineage>
</organism>
<sequence>MLGGLPHVTSVWLTVLTVRGEDRECDWLGVLGPVQSPTLGPCTKTSNDGESPGRVPKIQGQFPITGDPPQRLSHSAP</sequence>
<evidence type="ECO:0000313" key="3">
    <source>
        <dbReference type="Proteomes" id="UP001302602"/>
    </source>
</evidence>
<dbReference type="EMBL" id="MU853230">
    <property type="protein sequence ID" value="KAK4122688.1"/>
    <property type="molecule type" value="Genomic_DNA"/>
</dbReference>
<protein>
    <submittedName>
        <fullName evidence="2">Uncharacterized protein</fullName>
    </submittedName>
</protein>
<gene>
    <name evidence="2" type="ORF">N657DRAFT_474153</name>
</gene>
<proteinExistence type="predicted"/>
<dbReference type="RefSeq" id="XP_062646459.1">
    <property type="nucleotide sequence ID" value="XM_062787536.1"/>
</dbReference>
<comment type="caution">
    <text evidence="2">The sequence shown here is derived from an EMBL/GenBank/DDBJ whole genome shotgun (WGS) entry which is preliminary data.</text>
</comment>
<dbReference type="Proteomes" id="UP001302602">
    <property type="component" value="Unassembled WGS sequence"/>
</dbReference>
<dbReference type="AlphaFoldDB" id="A0AAN6TXU0"/>
<feature type="compositionally biased region" description="Polar residues" evidence="1">
    <location>
        <begin position="35"/>
        <end position="49"/>
    </location>
</feature>
<reference evidence="2" key="2">
    <citation type="submission" date="2023-05" db="EMBL/GenBank/DDBJ databases">
        <authorList>
            <consortium name="Lawrence Berkeley National Laboratory"/>
            <person name="Steindorff A."/>
            <person name="Hensen N."/>
            <person name="Bonometti L."/>
            <person name="Westerberg I."/>
            <person name="Brannstrom I.O."/>
            <person name="Guillou S."/>
            <person name="Cros-Aarteil S."/>
            <person name="Calhoun S."/>
            <person name="Haridas S."/>
            <person name="Kuo A."/>
            <person name="Mondo S."/>
            <person name="Pangilinan J."/>
            <person name="Riley R."/>
            <person name="Labutti K."/>
            <person name="Andreopoulos B."/>
            <person name="Lipzen A."/>
            <person name="Chen C."/>
            <person name="Yanf M."/>
            <person name="Daum C."/>
            <person name="Ng V."/>
            <person name="Clum A."/>
            <person name="Ohm R."/>
            <person name="Martin F."/>
            <person name="Silar P."/>
            <person name="Natvig D."/>
            <person name="Lalanne C."/>
            <person name="Gautier V."/>
            <person name="Ament-Velasquez S.L."/>
            <person name="Kruys A."/>
            <person name="Hutchinson M.I."/>
            <person name="Powell A.J."/>
            <person name="Barry K."/>
            <person name="Miller A.N."/>
            <person name="Grigoriev I.V."/>
            <person name="Debuchy R."/>
            <person name="Gladieux P."/>
            <person name="Thoren M.H."/>
            <person name="Johannesson H."/>
        </authorList>
    </citation>
    <scope>NUCLEOTIDE SEQUENCE</scope>
    <source>
        <strain evidence="2">CBS 731.68</strain>
    </source>
</reference>
<dbReference type="GeneID" id="87824306"/>
<keyword evidence="3" id="KW-1185">Reference proteome</keyword>